<dbReference type="PANTHER" id="PTHR30329:SF21">
    <property type="entry name" value="LIPOPROTEIN YIAD-RELATED"/>
    <property type="match status" value="1"/>
</dbReference>
<evidence type="ECO:0000259" key="9">
    <source>
        <dbReference type="PROSITE" id="PS51123"/>
    </source>
</evidence>
<comment type="similarity">
    <text evidence="2">Belongs to the MotB family.</text>
</comment>
<evidence type="ECO:0000256" key="7">
    <source>
        <dbReference type="PROSITE-ProRule" id="PRU00473"/>
    </source>
</evidence>
<accession>A0A8A4TWW2</accession>
<evidence type="ECO:0000313" key="10">
    <source>
        <dbReference type="EMBL" id="QTD53837.1"/>
    </source>
</evidence>
<sequence>MSDEAPAPPPEPCKCEAGAPRWVVTFGDMMSLLLCFFVLLLSFSTTDVIKYRELTGSLKDAFGMVRSEPETQIPAADNIVATQLEIPLSLTMLVTVRAKAVRMENSNSELEMEAGADWVRIKVDGDALFESGQYTIKPGAGSILDGVGDIINEFQGTVMIEGHTDSDAPTSVRFQNKEGYLGNYDLGSLRAISVLDYLVRRKNVDRSMLVPVSFGDSKPRETNDLPEGRARNRRVEFEFRASAQAFNPELGETIRPGDQ</sequence>
<gene>
    <name evidence="10" type="ORF">J3U87_15415</name>
</gene>
<evidence type="ECO:0000256" key="5">
    <source>
        <dbReference type="ARBA" id="ARBA00022989"/>
    </source>
</evidence>
<keyword evidence="4 8" id="KW-0812">Transmembrane</keyword>
<evidence type="ECO:0000256" key="8">
    <source>
        <dbReference type="SAM" id="Phobius"/>
    </source>
</evidence>
<dbReference type="InterPro" id="IPR006665">
    <property type="entry name" value="OmpA-like"/>
</dbReference>
<keyword evidence="6 7" id="KW-0472">Membrane</keyword>
<dbReference type="EMBL" id="CP071793">
    <property type="protein sequence ID" value="QTD53837.1"/>
    <property type="molecule type" value="Genomic_DNA"/>
</dbReference>
<proteinExistence type="inferred from homology"/>
<dbReference type="InterPro" id="IPR025713">
    <property type="entry name" value="MotB-like_N_dom"/>
</dbReference>
<evidence type="ECO:0000256" key="6">
    <source>
        <dbReference type="ARBA" id="ARBA00023136"/>
    </source>
</evidence>
<dbReference type="Gene3D" id="3.30.1330.60">
    <property type="entry name" value="OmpA-like domain"/>
    <property type="match status" value="1"/>
</dbReference>
<feature type="transmembrane region" description="Helical" evidence="8">
    <location>
        <begin position="29"/>
        <end position="49"/>
    </location>
</feature>
<dbReference type="Pfam" id="PF13677">
    <property type="entry name" value="MotB_plug"/>
    <property type="match status" value="1"/>
</dbReference>
<dbReference type="RefSeq" id="WP_237383938.1">
    <property type="nucleotide sequence ID" value="NZ_CP071793.1"/>
</dbReference>
<evidence type="ECO:0000256" key="1">
    <source>
        <dbReference type="ARBA" id="ARBA00004162"/>
    </source>
</evidence>
<protein>
    <submittedName>
        <fullName evidence="10">OmpA family protein</fullName>
    </submittedName>
</protein>
<dbReference type="Pfam" id="PF00691">
    <property type="entry name" value="OmpA"/>
    <property type="match status" value="1"/>
</dbReference>
<dbReference type="KEGG" id="scor:J3U87_15415"/>
<feature type="domain" description="OmpA-like" evidence="9">
    <location>
        <begin position="116"/>
        <end position="243"/>
    </location>
</feature>
<dbReference type="PROSITE" id="PS51123">
    <property type="entry name" value="OMPA_2"/>
    <property type="match status" value="1"/>
</dbReference>
<reference evidence="10" key="1">
    <citation type="submission" date="2021-03" db="EMBL/GenBank/DDBJ databases">
        <title>Acanthopleuribacteraceae sp. M133.</title>
        <authorList>
            <person name="Wang G."/>
        </authorList>
    </citation>
    <scope>NUCLEOTIDE SEQUENCE</scope>
    <source>
        <strain evidence="10">M133</strain>
    </source>
</reference>
<comment type="subcellular location">
    <subcellularLocation>
        <location evidence="1">Cell membrane</location>
        <topology evidence="1">Single-pass membrane protein</topology>
    </subcellularLocation>
</comment>
<evidence type="ECO:0000256" key="3">
    <source>
        <dbReference type="ARBA" id="ARBA00022475"/>
    </source>
</evidence>
<dbReference type="CDD" id="cd07185">
    <property type="entry name" value="OmpA_C-like"/>
    <property type="match status" value="1"/>
</dbReference>
<keyword evidence="11" id="KW-1185">Reference proteome</keyword>
<organism evidence="10 11">
    <name type="scientific">Sulfidibacter corallicola</name>
    <dbReference type="NCBI Taxonomy" id="2818388"/>
    <lineage>
        <taxon>Bacteria</taxon>
        <taxon>Pseudomonadati</taxon>
        <taxon>Acidobacteriota</taxon>
        <taxon>Holophagae</taxon>
        <taxon>Acanthopleuribacterales</taxon>
        <taxon>Acanthopleuribacteraceae</taxon>
        <taxon>Sulfidibacter</taxon>
    </lineage>
</organism>
<evidence type="ECO:0000256" key="2">
    <source>
        <dbReference type="ARBA" id="ARBA00008914"/>
    </source>
</evidence>
<dbReference type="SUPFAM" id="SSF103088">
    <property type="entry name" value="OmpA-like"/>
    <property type="match status" value="1"/>
</dbReference>
<dbReference type="Proteomes" id="UP000663929">
    <property type="component" value="Chromosome"/>
</dbReference>
<dbReference type="GO" id="GO:0005886">
    <property type="term" value="C:plasma membrane"/>
    <property type="evidence" value="ECO:0007669"/>
    <property type="project" value="UniProtKB-SubCell"/>
</dbReference>
<keyword evidence="3" id="KW-1003">Cell membrane</keyword>
<dbReference type="InterPro" id="IPR050330">
    <property type="entry name" value="Bact_OuterMem_StrucFunc"/>
</dbReference>
<name>A0A8A4TWW2_SULCO</name>
<dbReference type="PANTHER" id="PTHR30329">
    <property type="entry name" value="STATOR ELEMENT OF FLAGELLAR MOTOR COMPLEX"/>
    <property type="match status" value="1"/>
</dbReference>
<keyword evidence="5 8" id="KW-1133">Transmembrane helix</keyword>
<evidence type="ECO:0000256" key="4">
    <source>
        <dbReference type="ARBA" id="ARBA00022692"/>
    </source>
</evidence>
<evidence type="ECO:0000313" key="11">
    <source>
        <dbReference type="Proteomes" id="UP000663929"/>
    </source>
</evidence>
<dbReference type="AlphaFoldDB" id="A0A8A4TWW2"/>
<dbReference type="InterPro" id="IPR036737">
    <property type="entry name" value="OmpA-like_sf"/>
</dbReference>